<dbReference type="STRING" id="400682.A0A1X7TNN7"/>
<dbReference type="GO" id="GO:0046856">
    <property type="term" value="P:phosphatidylinositol dephosphorylation"/>
    <property type="evidence" value="ECO:0007669"/>
    <property type="project" value="InterPro"/>
</dbReference>
<feature type="region of interest" description="Disordered" evidence="1">
    <location>
        <begin position="381"/>
        <end position="403"/>
    </location>
</feature>
<evidence type="ECO:0000259" key="2">
    <source>
        <dbReference type="SMART" id="SM00128"/>
    </source>
</evidence>
<evidence type="ECO:0000313" key="3">
    <source>
        <dbReference type="EnsemblMetazoa" id="Aqu2.1.16562_001"/>
    </source>
</evidence>
<dbReference type="InterPro" id="IPR000300">
    <property type="entry name" value="IPPc"/>
</dbReference>
<feature type="region of interest" description="Disordered" evidence="1">
    <location>
        <begin position="424"/>
        <end position="501"/>
    </location>
</feature>
<feature type="region of interest" description="Disordered" evidence="1">
    <location>
        <begin position="146"/>
        <end position="169"/>
    </location>
</feature>
<feature type="compositionally biased region" description="Polar residues" evidence="1">
    <location>
        <begin position="467"/>
        <end position="481"/>
    </location>
</feature>
<dbReference type="OrthoDB" id="7862313at2759"/>
<feature type="domain" description="Inositol polyphosphate-related phosphatase" evidence="2">
    <location>
        <begin position="538"/>
        <end position="844"/>
    </location>
</feature>
<dbReference type="Pfam" id="PF22669">
    <property type="entry name" value="Exo_endo_phos2"/>
    <property type="match status" value="1"/>
</dbReference>
<dbReference type="PANTHER" id="PTHR11200">
    <property type="entry name" value="INOSITOL 5-PHOSPHATASE"/>
    <property type="match status" value="1"/>
</dbReference>
<dbReference type="Gene3D" id="2.30.29.110">
    <property type="match status" value="1"/>
</dbReference>
<feature type="region of interest" description="Disordered" evidence="1">
    <location>
        <begin position="217"/>
        <end position="239"/>
    </location>
</feature>
<sequence>MYISLTHSTFSLSLSHMIRGKLLGVNSNEERVIGIVKHEGTAEHALFVFQVDHLGSLSIHMLLPIYGMFTSVFRSSTPAGCHVEINFHGETYVFLLPYDTHTALFFSQLTLAKDKYLSSIKAGVSPVEFQWLDGYQMCRTGWDRFSKPSTTSTPGGGAGGGANTEEIQSGFPDNWPWGHIITPRPDGRTDLAMCESYEGRGQGPSIDEFDPLRNNTSSLSPPSCVVTMETSTPQSMPRLPYDPPVPPGADPRGPPLLIPFDKPVRPCLSETNISQLQLEHRLATPLGLSPLASAQSQETLDDCVIRRRSVKESTPSPGNLTPRFSRERPQGFHLMPSPSSEITNPFNKEGVAQEDEVWRRKEVEDEANFFLVNSFSELEMTPTAHPDRKGSGSSIKRTASLDDLDERRPVDSYEVLDYKQRRMRQGGSIASSTANTIGGGVETRPLPVPASVPKNMSHRSPHHISAPTVTSQSISSPQTKSNKFHGKKSKSPGAAPVDGNSKWVSRYHPGVLLLKGSMRDCLIQRELHERENDFCVREPLTLFCGTWNVNGQYPIQRVDKWLVYQETIPDIFAIGFQELDLSPEALLRNETSREEPWIDLVESSLKMAGKFKKISVVRLVGILLLVYVKEELVPHVSSVDYNYVPCGLVGGHFGNKGGVAIRFNIYHSSVCIVNTHLAAHIDEVEKRNQNYHDIYDKISFFKDSELSYRIMDHNFIIWMGDLNYRIQTSVDFSTEIIKALADLYQFNKLLQHDQLQQQQRRGEAFTHFKEPPIDFKPTYKFDPSTNSWDSSEKNRAPAWCDRILYYCDDMSHIKNLSYLSHPEMIISDHKPVSATFELQWYTTKPRCIFCLTCDSVLVMATGPNGNQYYLSTSHNFEDILAWSKDNRDKMKPTGYCEVQADCIWHDKENTNSQWDKPYDFARAAQCVMRFALLRAVGLEPHCPLDSKGVKYNRRALRITSADSENNVRLMNNDKLLVNDEDEAVRFFYSSFDSLFAMHYIMAILYSRKEIGDINRQMVVYNPEHKMFWYIIATLQIKREGKIVRKAVPFVAVIRRDPIKGKDIGDPPHVPPPPDEDLDAMRKRFEKFKT</sequence>
<feature type="region of interest" description="Disordered" evidence="1">
    <location>
        <begin position="1059"/>
        <end position="1080"/>
    </location>
</feature>
<dbReference type="GO" id="GO:0004439">
    <property type="term" value="F:phosphatidylinositol-4,5-bisphosphate 5-phosphatase activity"/>
    <property type="evidence" value="ECO:0007669"/>
    <property type="project" value="TreeGrafter"/>
</dbReference>
<accession>A0A1X7TNN7</accession>
<dbReference type="Gene3D" id="3.60.10.10">
    <property type="entry name" value="Endonuclease/exonuclease/phosphatase"/>
    <property type="match status" value="1"/>
</dbReference>
<feature type="region of interest" description="Disordered" evidence="1">
    <location>
        <begin position="309"/>
        <end position="331"/>
    </location>
</feature>
<dbReference type="EnsemblMetazoa" id="Aqu2.1.16562_001">
    <property type="protein sequence ID" value="Aqu2.1.16562_001"/>
    <property type="gene ID" value="Aqu2.1.16562"/>
</dbReference>
<evidence type="ECO:0000256" key="1">
    <source>
        <dbReference type="SAM" id="MobiDB-lite"/>
    </source>
</evidence>
<protein>
    <recommendedName>
        <fullName evidence="2">Inositol polyphosphate-related phosphatase domain-containing protein</fullName>
    </recommendedName>
</protein>
<dbReference type="SUPFAM" id="SSF56219">
    <property type="entry name" value="DNase I-like"/>
    <property type="match status" value="1"/>
</dbReference>
<dbReference type="SMART" id="SM00128">
    <property type="entry name" value="IPPc"/>
    <property type="match status" value="1"/>
</dbReference>
<dbReference type="InterPro" id="IPR036691">
    <property type="entry name" value="Endo/exonu/phosph_ase_sf"/>
</dbReference>
<name>A0A1X7TNN7_AMPQE</name>
<dbReference type="AlphaFoldDB" id="A0A1X7TNN7"/>
<dbReference type="PANTHER" id="PTHR11200:SF300">
    <property type="entry name" value="TYPE II INOSITOL 1,4,5-TRISPHOSPHATE 5-PHOSPHATASE"/>
    <property type="match status" value="1"/>
</dbReference>
<reference evidence="3" key="1">
    <citation type="submission" date="2017-05" db="UniProtKB">
        <authorList>
            <consortium name="EnsemblMetazoa"/>
        </authorList>
    </citation>
    <scope>IDENTIFICATION</scope>
</reference>
<dbReference type="InParanoid" id="A0A1X7TNN7"/>
<proteinExistence type="predicted"/>
<organism evidence="3">
    <name type="scientific">Amphimedon queenslandica</name>
    <name type="common">Sponge</name>
    <dbReference type="NCBI Taxonomy" id="400682"/>
    <lineage>
        <taxon>Eukaryota</taxon>
        <taxon>Metazoa</taxon>
        <taxon>Porifera</taxon>
        <taxon>Demospongiae</taxon>
        <taxon>Heteroscleromorpha</taxon>
        <taxon>Haplosclerida</taxon>
        <taxon>Niphatidae</taxon>
        <taxon>Amphimedon</taxon>
    </lineage>
</organism>
<dbReference type="InterPro" id="IPR046985">
    <property type="entry name" value="IP5"/>
</dbReference>